<proteinExistence type="predicted"/>
<keyword evidence="2" id="KW-0472">Membrane</keyword>
<feature type="region of interest" description="Disordered" evidence="1">
    <location>
        <begin position="132"/>
        <end position="154"/>
    </location>
</feature>
<protein>
    <submittedName>
        <fullName evidence="3">Uncharacterized protein</fullName>
    </submittedName>
</protein>
<evidence type="ECO:0000256" key="2">
    <source>
        <dbReference type="SAM" id="Phobius"/>
    </source>
</evidence>
<dbReference type="EMBL" id="CAXLJM020000049">
    <property type="protein sequence ID" value="CAL8112721.1"/>
    <property type="molecule type" value="Genomic_DNA"/>
</dbReference>
<evidence type="ECO:0000256" key="1">
    <source>
        <dbReference type="SAM" id="MobiDB-lite"/>
    </source>
</evidence>
<keyword evidence="2" id="KW-0812">Transmembrane</keyword>
<feature type="compositionally biased region" description="Polar residues" evidence="1">
    <location>
        <begin position="72"/>
        <end position="83"/>
    </location>
</feature>
<dbReference type="Proteomes" id="UP001642540">
    <property type="component" value="Unassembled WGS sequence"/>
</dbReference>
<reference evidence="3 4" key="1">
    <citation type="submission" date="2024-08" db="EMBL/GenBank/DDBJ databases">
        <authorList>
            <person name="Cucini C."/>
            <person name="Frati F."/>
        </authorList>
    </citation>
    <scope>NUCLEOTIDE SEQUENCE [LARGE SCALE GENOMIC DNA]</scope>
</reference>
<comment type="caution">
    <text evidence="3">The sequence shown here is derived from an EMBL/GenBank/DDBJ whole genome shotgun (WGS) entry which is preliminary data.</text>
</comment>
<name>A0ABP1QVU6_9HEXA</name>
<feature type="region of interest" description="Disordered" evidence="1">
    <location>
        <begin position="63"/>
        <end position="93"/>
    </location>
</feature>
<evidence type="ECO:0000313" key="4">
    <source>
        <dbReference type="Proteomes" id="UP001642540"/>
    </source>
</evidence>
<gene>
    <name evidence="3" type="ORF">ODALV1_LOCUS15752</name>
</gene>
<feature type="region of interest" description="Disordered" evidence="1">
    <location>
        <begin position="1"/>
        <end position="21"/>
    </location>
</feature>
<evidence type="ECO:0000313" key="3">
    <source>
        <dbReference type="EMBL" id="CAL8112721.1"/>
    </source>
</evidence>
<feature type="transmembrane region" description="Helical" evidence="2">
    <location>
        <begin position="35"/>
        <end position="56"/>
    </location>
</feature>
<accession>A0ABP1QVU6</accession>
<keyword evidence="4" id="KW-1185">Reference proteome</keyword>
<organism evidence="3 4">
    <name type="scientific">Orchesella dallaii</name>
    <dbReference type="NCBI Taxonomy" id="48710"/>
    <lineage>
        <taxon>Eukaryota</taxon>
        <taxon>Metazoa</taxon>
        <taxon>Ecdysozoa</taxon>
        <taxon>Arthropoda</taxon>
        <taxon>Hexapoda</taxon>
        <taxon>Collembola</taxon>
        <taxon>Entomobryomorpha</taxon>
        <taxon>Entomobryoidea</taxon>
        <taxon>Orchesellidae</taxon>
        <taxon>Orchesellinae</taxon>
        <taxon>Orchesella</taxon>
    </lineage>
</organism>
<sequence length="232" mass="25378">MSTATTTSLPPPPAVTVLPGKPDNDAPKNWFEENPLLLCAIIISVLVAAVLIYHCWKRIKRRSHQKVERNNEAANSQVPTSSPLKRDGSRPSFCIIRTPEAPKMEQLTNHNINDNHSPQKPTLAVPPAYVLKSQRSSAPSRPEGVEQKPTAAGRVRWSTGLNPQSLTAKNVNSQRTAPPAEIVLSVPMLYRRISYGQNHAVYAPEPVSVLPAHPEYLVSTPESIQRVGGALV</sequence>
<keyword evidence="2" id="KW-1133">Transmembrane helix</keyword>